<dbReference type="PANTHER" id="PTHR40392">
    <property type="entry name" value="2-PHOSPHO-L-LACTATE GUANYLYLTRANSFERASE"/>
    <property type="match status" value="1"/>
</dbReference>
<keyword evidence="1 5" id="KW-0808">Transferase</keyword>
<evidence type="ECO:0000256" key="1">
    <source>
        <dbReference type="ARBA" id="ARBA00022679"/>
    </source>
</evidence>
<proteinExistence type="inferred from homology"/>
<dbReference type="Gene3D" id="3.90.550.10">
    <property type="entry name" value="Spore Coat Polysaccharide Biosynthesis Protein SpsA, Chain A"/>
    <property type="match status" value="1"/>
</dbReference>
<comment type="catalytic activity">
    <reaction evidence="5">
        <text>phosphoenolpyruvate + GTP + H(+) = enolpyruvoyl-2-diphospho-5'-guanosine + diphosphate</text>
        <dbReference type="Rhea" id="RHEA:30519"/>
        <dbReference type="ChEBI" id="CHEBI:15378"/>
        <dbReference type="ChEBI" id="CHEBI:33019"/>
        <dbReference type="ChEBI" id="CHEBI:37565"/>
        <dbReference type="ChEBI" id="CHEBI:58702"/>
        <dbReference type="ChEBI" id="CHEBI:143701"/>
        <dbReference type="EC" id="2.7.7.105"/>
    </reaction>
</comment>
<dbReference type="GO" id="GO:0005525">
    <property type="term" value="F:GTP binding"/>
    <property type="evidence" value="ECO:0007669"/>
    <property type="project" value="UniProtKB-KW"/>
</dbReference>
<protein>
    <recommendedName>
        <fullName evidence="5">Phosphoenolpyruvate guanylyltransferase</fullName>
        <shortName evidence="5">PEP guanylyltransferase</shortName>
        <ecNumber evidence="5">2.7.7.105</ecNumber>
    </recommendedName>
</protein>
<accession>A0A328HFR5</accession>
<keyword evidence="3 5" id="KW-0547">Nucleotide-binding</keyword>
<dbReference type="SUPFAM" id="SSF53448">
    <property type="entry name" value="Nucleotide-diphospho-sugar transferases"/>
    <property type="match status" value="1"/>
</dbReference>
<dbReference type="GO" id="GO:0043814">
    <property type="term" value="F:phospholactate guanylyltransferase activity"/>
    <property type="evidence" value="ECO:0007669"/>
    <property type="project" value="InterPro"/>
</dbReference>
<dbReference type="EC" id="2.7.7.105" evidence="5"/>
<dbReference type="InterPro" id="IPR029044">
    <property type="entry name" value="Nucleotide-diphossugar_trans"/>
</dbReference>
<reference evidence="6 7" key="1">
    <citation type="submission" date="2018-04" db="EMBL/GenBank/DDBJ databases">
        <title>Bacteria isolated from cave deposits of Manipur.</title>
        <authorList>
            <person name="Sahoo D."/>
            <person name="Sarangthem I."/>
            <person name="Nandeibam J."/>
        </authorList>
    </citation>
    <scope>NUCLEOTIDE SEQUENCE [LARGE SCALE GENOMIC DNA]</scope>
    <source>
        <strain evidence="7">mrc11</strain>
    </source>
</reference>
<evidence type="ECO:0000256" key="2">
    <source>
        <dbReference type="ARBA" id="ARBA00022695"/>
    </source>
</evidence>
<dbReference type="HAMAP" id="MF_02114">
    <property type="entry name" value="CofC"/>
    <property type="match status" value="1"/>
</dbReference>
<dbReference type="UniPathway" id="UPA00071"/>
<evidence type="ECO:0000256" key="3">
    <source>
        <dbReference type="ARBA" id="ARBA00022741"/>
    </source>
</evidence>
<dbReference type="OrthoDB" id="9151145at2"/>
<keyword evidence="4 5" id="KW-0342">GTP-binding</keyword>
<organism evidence="6 7">
    <name type="scientific">Arthrobacter globiformis</name>
    <dbReference type="NCBI Taxonomy" id="1665"/>
    <lineage>
        <taxon>Bacteria</taxon>
        <taxon>Bacillati</taxon>
        <taxon>Actinomycetota</taxon>
        <taxon>Actinomycetes</taxon>
        <taxon>Micrococcales</taxon>
        <taxon>Micrococcaceae</taxon>
        <taxon>Arthrobacter</taxon>
    </lineage>
</organism>
<dbReference type="PANTHER" id="PTHR40392:SF1">
    <property type="entry name" value="2-PHOSPHO-L-LACTATE GUANYLYLTRANSFERASE"/>
    <property type="match status" value="1"/>
</dbReference>
<dbReference type="Proteomes" id="UP000249166">
    <property type="component" value="Unassembled WGS sequence"/>
</dbReference>
<dbReference type="InterPro" id="IPR002835">
    <property type="entry name" value="CofC"/>
</dbReference>
<feature type="binding site" evidence="5">
    <location>
        <position position="181"/>
    </location>
    <ligand>
        <name>phosphoenolpyruvate</name>
        <dbReference type="ChEBI" id="CHEBI:58702"/>
    </ligand>
</feature>
<comment type="caution">
    <text evidence="6">The sequence shown here is derived from an EMBL/GenBank/DDBJ whole genome shotgun (WGS) entry which is preliminary data.</text>
</comment>
<dbReference type="EMBL" id="QLNP01000074">
    <property type="protein sequence ID" value="RAM37342.1"/>
    <property type="molecule type" value="Genomic_DNA"/>
</dbReference>
<comment type="function">
    <text evidence="5">Guanylyltransferase that catalyzes the activation of phosphoenolpyruvate (PEP) as enolpyruvoyl-2-diphospho-5'-guanosine, via the condensation of PEP with GTP. It is involved in the biosynthesis of coenzyme F420, a hydride carrier cofactor.</text>
</comment>
<evidence type="ECO:0000313" key="6">
    <source>
        <dbReference type="EMBL" id="RAM37342.1"/>
    </source>
</evidence>
<evidence type="ECO:0000256" key="4">
    <source>
        <dbReference type="ARBA" id="ARBA00023134"/>
    </source>
</evidence>
<evidence type="ECO:0000256" key="5">
    <source>
        <dbReference type="HAMAP-Rule" id="MF_02114"/>
    </source>
</evidence>
<keyword evidence="2 5" id="KW-0548">Nucleotidyltransferase</keyword>
<dbReference type="GO" id="GO:0052645">
    <property type="term" value="P:F420-0 metabolic process"/>
    <property type="evidence" value="ECO:0007669"/>
    <property type="project" value="UniProtKB-UniRule"/>
</dbReference>
<feature type="binding site" evidence="5">
    <location>
        <position position="178"/>
    </location>
    <ligand>
        <name>phosphoenolpyruvate</name>
        <dbReference type="ChEBI" id="CHEBI:58702"/>
    </ligand>
</feature>
<sequence>MISSGSGVAPAGGGLPIWASRDAKWTLVVPFKGGPNGKSRLQGNLGTDRLGPGLRREIALGFLRDTVTAAAAAANVAHIIVVSSDPATVMDAGKIQMLPDPGQGLNGAVKAGFAFARSLGVTPVAAITADLPCLEVRDLEYALEGAKHHSLGIVPDLDGTGSTMISALPGAPVNPCFGPHSRAGHQHAGHRLLPIPRSSTLRADVDTLEDLASAIERGVGAHTRAALLASGLFPARPVPLGGEHRQIRLLANPSVQRKSCPAF</sequence>
<dbReference type="Pfam" id="PF01983">
    <property type="entry name" value="CofC"/>
    <property type="match status" value="1"/>
</dbReference>
<gene>
    <name evidence="6" type="primary">cofC</name>
    <name evidence="5" type="synonym">fbiD</name>
    <name evidence="6" type="ORF">DBZ45_11065</name>
</gene>
<dbReference type="RefSeq" id="WP_111903947.1">
    <property type="nucleotide sequence ID" value="NZ_QLNP01000074.1"/>
</dbReference>
<name>A0A328HFR5_ARTGO</name>
<dbReference type="NCBIfam" id="TIGR03552">
    <property type="entry name" value="F420_cofC"/>
    <property type="match status" value="1"/>
</dbReference>
<comment type="similarity">
    <text evidence="5">Belongs to the CofC family.</text>
</comment>
<dbReference type="AlphaFoldDB" id="A0A328HFR5"/>
<comment type="caution">
    <text evidence="5">Lacks conserved residue(s) required for the propagation of feature annotation.</text>
</comment>
<evidence type="ECO:0000313" key="7">
    <source>
        <dbReference type="Proteomes" id="UP000249166"/>
    </source>
</evidence>
<comment type="pathway">
    <text evidence="5">Cofactor biosynthesis; coenzyme F420 biosynthesis.</text>
</comment>